<evidence type="ECO:0000313" key="3">
    <source>
        <dbReference type="Proteomes" id="UP001194696"/>
    </source>
</evidence>
<dbReference type="Proteomes" id="UP001194696">
    <property type="component" value="Unassembled WGS sequence"/>
</dbReference>
<feature type="region of interest" description="Disordered" evidence="1">
    <location>
        <begin position="141"/>
        <end position="204"/>
    </location>
</feature>
<comment type="caution">
    <text evidence="2">The sequence shown here is derived from an EMBL/GenBank/DDBJ whole genome shotgun (WGS) entry which is preliminary data.</text>
</comment>
<dbReference type="EMBL" id="JAAAIM010001749">
    <property type="protein sequence ID" value="KAG0276084.1"/>
    <property type="molecule type" value="Genomic_DNA"/>
</dbReference>
<proteinExistence type="predicted"/>
<feature type="compositionally biased region" description="Polar residues" evidence="1">
    <location>
        <begin position="166"/>
        <end position="204"/>
    </location>
</feature>
<sequence>MSINTGFYQRFIQITPARSLYHDEFDVRVRVNPAGNQFVLLDDIYETVCPQNNICVYLDSAGMIPVHSFGSNSGPRYIKVYQLPLYYEEVNREDNNRYNRFSANHMTYHYEVTASPSSSSSPLPHLPPRARAPLQRPIEHYPQQQQQQHQGLGQGSTPPVLPVYQYPSNSPFGPQYQATGQSIPFPSSANPAQEPFNPTSSVYRPSTVNHARAELLDILKYVEDSTEDIISKMIDHRDGSSRGEGLTESTLHIPHFCNDNFNDGRAGSADGGSSPESGPHFNPGSPSEYQQQEHQAEGHGSPEDGSGST</sequence>
<feature type="region of interest" description="Disordered" evidence="1">
    <location>
        <begin position="262"/>
        <end position="309"/>
    </location>
</feature>
<feature type="non-terminal residue" evidence="2">
    <location>
        <position position="309"/>
    </location>
</feature>
<name>A0ABQ7JJ50_9FUNG</name>
<accession>A0ABQ7JJ50</accession>
<keyword evidence="3" id="KW-1185">Reference proteome</keyword>
<feature type="region of interest" description="Disordered" evidence="1">
    <location>
        <begin position="112"/>
        <end position="131"/>
    </location>
</feature>
<feature type="compositionally biased region" description="Low complexity" evidence="1">
    <location>
        <begin position="114"/>
        <end position="131"/>
    </location>
</feature>
<organism evidence="2 3">
    <name type="scientific">Linnemannia gamsii</name>
    <dbReference type="NCBI Taxonomy" id="64522"/>
    <lineage>
        <taxon>Eukaryota</taxon>
        <taxon>Fungi</taxon>
        <taxon>Fungi incertae sedis</taxon>
        <taxon>Mucoromycota</taxon>
        <taxon>Mortierellomycotina</taxon>
        <taxon>Mortierellomycetes</taxon>
        <taxon>Mortierellales</taxon>
        <taxon>Mortierellaceae</taxon>
        <taxon>Linnemannia</taxon>
    </lineage>
</organism>
<feature type="compositionally biased region" description="Low complexity" evidence="1">
    <location>
        <begin position="263"/>
        <end position="274"/>
    </location>
</feature>
<gene>
    <name evidence="2" type="ORF">BGZ96_003466</name>
</gene>
<feature type="compositionally biased region" description="Polar residues" evidence="1">
    <location>
        <begin position="284"/>
        <end position="293"/>
    </location>
</feature>
<evidence type="ECO:0008006" key="4">
    <source>
        <dbReference type="Google" id="ProtNLM"/>
    </source>
</evidence>
<reference evidence="2 3" key="1">
    <citation type="journal article" date="2020" name="Fungal Divers.">
        <title>Resolving the Mortierellaceae phylogeny through synthesis of multi-gene phylogenetics and phylogenomics.</title>
        <authorList>
            <person name="Vandepol N."/>
            <person name="Liber J."/>
            <person name="Desiro A."/>
            <person name="Na H."/>
            <person name="Kennedy M."/>
            <person name="Barry K."/>
            <person name="Grigoriev I.V."/>
            <person name="Miller A.N."/>
            <person name="O'Donnell K."/>
            <person name="Stajich J.E."/>
            <person name="Bonito G."/>
        </authorList>
    </citation>
    <scope>NUCLEOTIDE SEQUENCE [LARGE SCALE GENOMIC DNA]</scope>
    <source>
        <strain evidence="2 3">AD045</strain>
    </source>
</reference>
<evidence type="ECO:0000256" key="1">
    <source>
        <dbReference type="SAM" id="MobiDB-lite"/>
    </source>
</evidence>
<protein>
    <recommendedName>
        <fullName evidence="4">Velvet domain-containing protein</fullName>
    </recommendedName>
</protein>
<evidence type="ECO:0000313" key="2">
    <source>
        <dbReference type="EMBL" id="KAG0276084.1"/>
    </source>
</evidence>